<dbReference type="GO" id="GO:0010181">
    <property type="term" value="F:FMN binding"/>
    <property type="evidence" value="ECO:0007669"/>
    <property type="project" value="InterPro"/>
</dbReference>
<dbReference type="SUPFAM" id="SSF51395">
    <property type="entry name" value="FMN-linked oxidoreductases"/>
    <property type="match status" value="1"/>
</dbReference>
<dbReference type="InterPro" id="IPR045247">
    <property type="entry name" value="Oye-like"/>
</dbReference>
<dbReference type="InterPro" id="IPR001155">
    <property type="entry name" value="OxRdtase_FMN_N"/>
</dbReference>
<evidence type="ECO:0000313" key="6">
    <source>
        <dbReference type="Proteomes" id="UP000317214"/>
    </source>
</evidence>
<reference evidence="5 6" key="1">
    <citation type="submission" date="2018-09" db="EMBL/GenBank/DDBJ databases">
        <title>The complete genome sequence of Neokomagataea tanensis NBRC 106556(T).</title>
        <authorList>
            <person name="Chua K.-O."/>
            <person name="See-Too W.-S."/>
            <person name="Hong K.-W."/>
            <person name="Yin W.-F."/>
            <person name="Chan K.-G."/>
        </authorList>
    </citation>
    <scope>NUCLEOTIDE SEQUENCE [LARGE SCALE GENOMIC DNA]</scope>
    <source>
        <strain evidence="6">AH13 \ NBRC 106556</strain>
    </source>
</reference>
<dbReference type="PANTHER" id="PTHR22893:SF91">
    <property type="entry name" value="NADPH DEHYDROGENASE 2-RELATED"/>
    <property type="match status" value="1"/>
</dbReference>
<dbReference type="EMBL" id="CP032485">
    <property type="protein sequence ID" value="QDH25396.1"/>
    <property type="molecule type" value="Genomic_DNA"/>
</dbReference>
<gene>
    <name evidence="5" type="ORF">D5366_09415</name>
</gene>
<proteinExistence type="inferred from homology"/>
<accession>A0A4Y6VA63</accession>
<keyword evidence="6" id="KW-1185">Reference proteome</keyword>
<dbReference type="CDD" id="cd02933">
    <property type="entry name" value="OYE_like_FMN"/>
    <property type="match status" value="1"/>
</dbReference>
<sequence length="357" mass="38799">MSSLFDAIKLGSIDAKNRVIMAPLTRARSQVDAVPTAIMVEYYSQRASAGLIISEATGISREGLGWPNAPGIWSDEQVEAWKLVTAGVHQHGGKIVCQLWHMGRAVHSSVTGVQPVSASSTAAPGEAHTYEGKKTYETARALTIEDIERILNDYEQTTRNALAAGFDGVQVHAANGYLIDQFLRDSTNQRDDEYGGTPENRIRLLKQVVERVISIAGADRVSVRMSPNGDSQGCIDSNPEAVFVPAAEALDQLGVSWLELREPGVNGTFGKTDQPKLSPVIRKAFRGPLVLNQDYTREEALAEVETGVADAISFGRKFIGNPDLVERLERDLPLAKDNMATWYRPGAEGYTDYPAAG</sequence>
<dbReference type="OrthoDB" id="9804454at2"/>
<dbReference type="Pfam" id="PF00724">
    <property type="entry name" value="Oxidored_FMN"/>
    <property type="match status" value="1"/>
</dbReference>
<feature type="domain" description="NADH:flavin oxidoreductase/NADH oxidase N-terminal" evidence="4">
    <location>
        <begin position="3"/>
        <end position="334"/>
    </location>
</feature>
<dbReference type="GO" id="GO:0005829">
    <property type="term" value="C:cytosol"/>
    <property type="evidence" value="ECO:0007669"/>
    <property type="project" value="UniProtKB-ARBA"/>
</dbReference>
<comment type="cofactor">
    <cofactor evidence="1">
        <name>FMN</name>
        <dbReference type="ChEBI" id="CHEBI:58210"/>
    </cofactor>
</comment>
<evidence type="ECO:0000256" key="1">
    <source>
        <dbReference type="ARBA" id="ARBA00001917"/>
    </source>
</evidence>
<dbReference type="PANTHER" id="PTHR22893">
    <property type="entry name" value="NADH OXIDOREDUCTASE-RELATED"/>
    <property type="match status" value="1"/>
</dbReference>
<dbReference type="AlphaFoldDB" id="A0A4Y6VA63"/>
<dbReference type="Gene3D" id="3.20.20.70">
    <property type="entry name" value="Aldolase class I"/>
    <property type="match status" value="1"/>
</dbReference>
<protein>
    <submittedName>
        <fullName evidence="5">Alkene reductase</fullName>
    </submittedName>
</protein>
<dbReference type="RefSeq" id="WP_141493264.1">
    <property type="nucleotide sequence ID" value="NZ_CP032485.1"/>
</dbReference>
<evidence type="ECO:0000256" key="2">
    <source>
        <dbReference type="ARBA" id="ARBA00005979"/>
    </source>
</evidence>
<comment type="similarity">
    <text evidence="2">Belongs to the NADH:flavin oxidoreductase/NADH oxidase family.</text>
</comment>
<dbReference type="FunFam" id="3.20.20.70:FF:000059">
    <property type="entry name" value="N-ethylmaleimide reductase, FMN-linked"/>
    <property type="match status" value="1"/>
</dbReference>
<evidence type="ECO:0000313" key="5">
    <source>
        <dbReference type="EMBL" id="QDH25396.1"/>
    </source>
</evidence>
<organism evidence="5 6">
    <name type="scientific">Neokomagataea tanensis</name>
    <dbReference type="NCBI Taxonomy" id="661191"/>
    <lineage>
        <taxon>Bacteria</taxon>
        <taxon>Pseudomonadati</taxon>
        <taxon>Pseudomonadota</taxon>
        <taxon>Alphaproteobacteria</taxon>
        <taxon>Acetobacterales</taxon>
        <taxon>Acetobacteraceae</taxon>
        <taxon>Neokomagataea</taxon>
    </lineage>
</organism>
<dbReference type="KEGG" id="ntn:D5366_09415"/>
<evidence type="ECO:0000256" key="3">
    <source>
        <dbReference type="ARBA" id="ARBA00023002"/>
    </source>
</evidence>
<dbReference type="Proteomes" id="UP000317214">
    <property type="component" value="Chromosome"/>
</dbReference>
<dbReference type="InterPro" id="IPR013785">
    <property type="entry name" value="Aldolase_TIM"/>
</dbReference>
<keyword evidence="3" id="KW-0560">Oxidoreductase</keyword>
<evidence type="ECO:0000259" key="4">
    <source>
        <dbReference type="Pfam" id="PF00724"/>
    </source>
</evidence>
<dbReference type="GO" id="GO:0016628">
    <property type="term" value="F:oxidoreductase activity, acting on the CH-CH group of donors, NAD or NADP as acceptor"/>
    <property type="evidence" value="ECO:0007669"/>
    <property type="project" value="UniProtKB-ARBA"/>
</dbReference>
<name>A0A4Y6VA63_9PROT</name>